<dbReference type="SUPFAM" id="SSF53474">
    <property type="entry name" value="alpha/beta-Hydrolases"/>
    <property type="match status" value="1"/>
</dbReference>
<keyword evidence="1" id="KW-0378">Hydrolase</keyword>
<dbReference type="InterPro" id="IPR029058">
    <property type="entry name" value="AB_hydrolase_fold"/>
</dbReference>
<evidence type="ECO:0000313" key="1">
    <source>
        <dbReference type="EMBL" id="RVU07210.1"/>
    </source>
</evidence>
<name>A0A437NBB1_9SPHN</name>
<sequence>MRKFTIATSAGRAVEISEFAPVGPVVGTVLFSHGAASAPQFYGPVIWPLVAAGWRILAPLHVDSRLHPDTAKFAGLASWQARLEDMAALTAHIGHKPYVAMGHSYGGLTALVMGGAQSVAPKGWSGPQSDGKAKAVIALSPPPAIPVLITREGYGKLSVPALVQTGTLDVMPGMKIDGWQAHLDAYEAAQAGGHRYGLVLSDVSHYFGGLICDPQQKGPLATKGMEDANRVLGLFIAAYGRGDGRALALLDKQVGGDLPVRLMRK</sequence>
<evidence type="ECO:0000313" key="2">
    <source>
        <dbReference type="Proteomes" id="UP000282837"/>
    </source>
</evidence>
<protein>
    <submittedName>
        <fullName evidence="1">Alpha/beta fold hydrolase</fullName>
    </submittedName>
</protein>
<keyword evidence="2" id="KW-1185">Reference proteome</keyword>
<proteinExistence type="predicted"/>
<dbReference type="AlphaFoldDB" id="A0A437NBB1"/>
<dbReference type="OrthoDB" id="7187654at2"/>
<comment type="caution">
    <text evidence="1">The sequence shown here is derived from an EMBL/GenBank/DDBJ whole genome shotgun (WGS) entry which is preliminary data.</text>
</comment>
<dbReference type="Gene3D" id="3.40.50.1820">
    <property type="entry name" value="alpha/beta hydrolase"/>
    <property type="match status" value="1"/>
</dbReference>
<dbReference type="EMBL" id="SACO01000002">
    <property type="protein sequence ID" value="RVU07210.1"/>
    <property type="molecule type" value="Genomic_DNA"/>
</dbReference>
<dbReference type="GO" id="GO:0016787">
    <property type="term" value="F:hydrolase activity"/>
    <property type="evidence" value="ECO:0007669"/>
    <property type="project" value="UniProtKB-KW"/>
</dbReference>
<organism evidence="1 2">
    <name type="scientific">Novosphingobium umbonatum</name>
    <dbReference type="NCBI Taxonomy" id="1908524"/>
    <lineage>
        <taxon>Bacteria</taxon>
        <taxon>Pseudomonadati</taxon>
        <taxon>Pseudomonadota</taxon>
        <taxon>Alphaproteobacteria</taxon>
        <taxon>Sphingomonadales</taxon>
        <taxon>Sphingomonadaceae</taxon>
        <taxon>Novosphingobium</taxon>
    </lineage>
</organism>
<dbReference type="Proteomes" id="UP000282837">
    <property type="component" value="Unassembled WGS sequence"/>
</dbReference>
<reference evidence="1 2" key="1">
    <citation type="submission" date="2019-01" db="EMBL/GenBank/DDBJ databases">
        <authorList>
            <person name="Chen W.-M."/>
        </authorList>
    </citation>
    <scope>NUCLEOTIDE SEQUENCE [LARGE SCALE GENOMIC DNA]</scope>
    <source>
        <strain evidence="1 2">FSY-9</strain>
    </source>
</reference>
<accession>A0A437NBB1</accession>
<gene>
    <name evidence="1" type="ORF">EOE18_03235</name>
</gene>